<dbReference type="InterPro" id="IPR008266">
    <property type="entry name" value="Tyr_kinase_AS"/>
</dbReference>
<evidence type="ECO:0000256" key="5">
    <source>
        <dbReference type="ARBA" id="ARBA00022741"/>
    </source>
</evidence>
<dbReference type="FunFam" id="1.10.510.10:FF:000114">
    <property type="entry name" value="Tyrosine-protein kinase JAK2"/>
    <property type="match status" value="1"/>
</dbReference>
<dbReference type="PANTHER" id="PTHR45807:SF6">
    <property type="entry name" value="NON-RECEPTOR TYROSINE-PROTEIN KINASE TYK2"/>
    <property type="match status" value="1"/>
</dbReference>
<evidence type="ECO:0000256" key="3">
    <source>
        <dbReference type="ARBA" id="ARBA00022679"/>
    </source>
</evidence>
<evidence type="ECO:0000256" key="1">
    <source>
        <dbReference type="ARBA" id="ARBA00011903"/>
    </source>
</evidence>
<sequence>MVAVKALKAGSGPQLRTGWRREIDILRTLYHKHIVNYKGCCEDQGEKSVQLVMEYVPLGSLRDYLPRHSVGLAQLLLFAQQICEGMAYLHAQHYVHRDLAARNVLLDNNRLVKIGDFGLAKAVPDGHEYYCVREDGDSPVFWYAPECLKECKFYYASDVWSFGVTMYELLTYCDSSQSPPSKFIELIGHTQGQMMVLRLTELLERGERLPQPEKCPCEIYLLMKNCWGTEASSRPTFQNLIPILKMVHEKYRSQAPSVFSVC</sequence>
<dbReference type="InterPro" id="IPR051286">
    <property type="entry name" value="JAK"/>
</dbReference>
<keyword evidence="12" id="KW-0675">Receptor</keyword>
<dbReference type="GO" id="GO:0004715">
    <property type="term" value="F:non-membrane spanning protein tyrosine kinase activity"/>
    <property type="evidence" value="ECO:0007669"/>
    <property type="project" value="UniProtKB-EC"/>
</dbReference>
<dbReference type="GO" id="GO:0030154">
    <property type="term" value="P:cell differentiation"/>
    <property type="evidence" value="ECO:0007669"/>
    <property type="project" value="TreeGrafter"/>
</dbReference>
<dbReference type="Proteomes" id="UP000299084">
    <property type="component" value="Unassembled WGS sequence"/>
</dbReference>
<keyword evidence="2" id="KW-0597">Phosphoprotein</keyword>
<keyword evidence="4" id="KW-0677">Repeat</keyword>
<dbReference type="SMART" id="SM00219">
    <property type="entry name" value="TyrKc"/>
    <property type="match status" value="1"/>
</dbReference>
<dbReference type="AlphaFoldDB" id="A0A5N4CL81"/>
<evidence type="ECO:0000256" key="7">
    <source>
        <dbReference type="ARBA" id="ARBA00022840"/>
    </source>
</evidence>
<keyword evidence="7" id="KW-0067">ATP-binding</keyword>
<organism evidence="12 13">
    <name type="scientific">Camelus dromedarius</name>
    <name type="common">Dromedary</name>
    <name type="synonym">Arabian camel</name>
    <dbReference type="NCBI Taxonomy" id="9838"/>
    <lineage>
        <taxon>Eukaryota</taxon>
        <taxon>Metazoa</taxon>
        <taxon>Chordata</taxon>
        <taxon>Craniata</taxon>
        <taxon>Vertebrata</taxon>
        <taxon>Euteleostomi</taxon>
        <taxon>Mammalia</taxon>
        <taxon>Eutheria</taxon>
        <taxon>Laurasiatheria</taxon>
        <taxon>Artiodactyla</taxon>
        <taxon>Tylopoda</taxon>
        <taxon>Camelidae</taxon>
        <taxon>Camelus</taxon>
    </lineage>
</organism>
<dbReference type="PIRSF" id="PIRSF000654">
    <property type="entry name" value="Integrin-linked_kinase"/>
    <property type="match status" value="1"/>
</dbReference>
<keyword evidence="5" id="KW-0547">Nucleotide-binding</keyword>
<dbReference type="Gene3D" id="3.30.200.20">
    <property type="entry name" value="Phosphorylase Kinase, domain 1"/>
    <property type="match status" value="1"/>
</dbReference>
<proteinExistence type="predicted"/>
<evidence type="ECO:0000256" key="8">
    <source>
        <dbReference type="ARBA" id="ARBA00022999"/>
    </source>
</evidence>
<gene>
    <name evidence="12" type="ORF">Cadr_000025368</name>
</gene>
<keyword evidence="9" id="KW-0829">Tyrosine-protein kinase</keyword>
<dbReference type="InterPro" id="IPR011009">
    <property type="entry name" value="Kinase-like_dom_sf"/>
</dbReference>
<dbReference type="GO" id="GO:0019221">
    <property type="term" value="P:cytokine-mediated signaling pathway"/>
    <property type="evidence" value="ECO:0007669"/>
    <property type="project" value="TreeGrafter"/>
</dbReference>
<dbReference type="InterPro" id="IPR001245">
    <property type="entry name" value="Ser-Thr/Tyr_kinase_cat_dom"/>
</dbReference>
<dbReference type="GO" id="GO:0005131">
    <property type="term" value="F:growth hormone receptor binding"/>
    <property type="evidence" value="ECO:0007669"/>
    <property type="project" value="TreeGrafter"/>
</dbReference>
<evidence type="ECO:0000313" key="12">
    <source>
        <dbReference type="EMBL" id="KAB1259696.1"/>
    </source>
</evidence>
<dbReference type="Pfam" id="PF07714">
    <property type="entry name" value="PK_Tyr_Ser-Thr"/>
    <property type="match status" value="1"/>
</dbReference>
<evidence type="ECO:0000313" key="13">
    <source>
        <dbReference type="Proteomes" id="UP000299084"/>
    </source>
</evidence>
<dbReference type="GO" id="GO:0005524">
    <property type="term" value="F:ATP binding"/>
    <property type="evidence" value="ECO:0007669"/>
    <property type="project" value="UniProtKB-KW"/>
</dbReference>
<keyword evidence="3" id="KW-0808">Transferase</keyword>
<dbReference type="SUPFAM" id="SSF56112">
    <property type="entry name" value="Protein kinase-like (PK-like)"/>
    <property type="match status" value="1"/>
</dbReference>
<dbReference type="EMBL" id="JWIN03000022">
    <property type="protein sequence ID" value="KAB1259696.1"/>
    <property type="molecule type" value="Genomic_DNA"/>
</dbReference>
<evidence type="ECO:0000256" key="6">
    <source>
        <dbReference type="ARBA" id="ARBA00022777"/>
    </source>
</evidence>
<dbReference type="PRINTS" id="PR00109">
    <property type="entry name" value="TYRKINASE"/>
</dbReference>
<accession>A0A5N4CL81</accession>
<dbReference type="EC" id="2.7.10.2" evidence="1"/>
<comment type="caution">
    <text evidence="12">The sequence shown here is derived from an EMBL/GenBank/DDBJ whole genome shotgun (WGS) entry which is preliminary data.</text>
</comment>
<dbReference type="GO" id="GO:0060397">
    <property type="term" value="P:growth hormone receptor signaling pathway via JAK-STAT"/>
    <property type="evidence" value="ECO:0007669"/>
    <property type="project" value="TreeGrafter"/>
</dbReference>
<protein>
    <recommendedName>
        <fullName evidence="1">non-specific protein-tyrosine kinase</fullName>
        <ecNumber evidence="1">2.7.10.2</ecNumber>
    </recommendedName>
</protein>
<evidence type="ECO:0000256" key="10">
    <source>
        <dbReference type="ARBA" id="ARBA00051245"/>
    </source>
</evidence>
<dbReference type="PANTHER" id="PTHR45807">
    <property type="entry name" value="TYROSINE-PROTEIN KINASE HOPSCOTCH"/>
    <property type="match status" value="1"/>
</dbReference>
<dbReference type="Gene3D" id="1.10.510.10">
    <property type="entry name" value="Transferase(Phosphotransferase) domain 1"/>
    <property type="match status" value="1"/>
</dbReference>
<name>A0A5N4CL81_CAMDR</name>
<dbReference type="InterPro" id="IPR000719">
    <property type="entry name" value="Prot_kinase_dom"/>
</dbReference>
<dbReference type="PROSITE" id="PS00109">
    <property type="entry name" value="PROTEIN_KINASE_TYR"/>
    <property type="match status" value="1"/>
</dbReference>
<reference evidence="12 13" key="1">
    <citation type="journal article" date="2019" name="Mol. Ecol. Resour.">
        <title>Improving Illumina assemblies with Hi-C and long reads: an example with the North African dromedary.</title>
        <authorList>
            <person name="Elbers J.P."/>
            <person name="Rogers M.F."/>
            <person name="Perelman P.L."/>
            <person name="Proskuryakova A.A."/>
            <person name="Serdyukova N.A."/>
            <person name="Johnson W.E."/>
            <person name="Horin P."/>
            <person name="Corander J."/>
            <person name="Murphy D."/>
            <person name="Burger P.A."/>
        </authorList>
    </citation>
    <scope>NUCLEOTIDE SEQUENCE [LARGE SCALE GENOMIC DNA]</scope>
    <source>
        <strain evidence="12">Drom800</strain>
        <tissue evidence="12">Blood</tissue>
    </source>
</reference>
<evidence type="ECO:0000256" key="4">
    <source>
        <dbReference type="ARBA" id="ARBA00022737"/>
    </source>
</evidence>
<dbReference type="PROSITE" id="PS50011">
    <property type="entry name" value="PROTEIN_KINASE_DOM"/>
    <property type="match status" value="1"/>
</dbReference>
<dbReference type="GO" id="GO:0005829">
    <property type="term" value="C:cytosol"/>
    <property type="evidence" value="ECO:0007669"/>
    <property type="project" value="TreeGrafter"/>
</dbReference>
<feature type="domain" description="Protein kinase" evidence="11">
    <location>
        <begin position="1"/>
        <end position="251"/>
    </location>
</feature>
<keyword evidence="6 12" id="KW-0418">Kinase</keyword>
<keyword evidence="13" id="KW-1185">Reference proteome</keyword>
<comment type="catalytic activity">
    <reaction evidence="10">
        <text>L-tyrosyl-[protein] + ATP = O-phospho-L-tyrosyl-[protein] + ADP + H(+)</text>
        <dbReference type="Rhea" id="RHEA:10596"/>
        <dbReference type="Rhea" id="RHEA-COMP:10136"/>
        <dbReference type="Rhea" id="RHEA-COMP:20101"/>
        <dbReference type="ChEBI" id="CHEBI:15378"/>
        <dbReference type="ChEBI" id="CHEBI:30616"/>
        <dbReference type="ChEBI" id="CHEBI:46858"/>
        <dbReference type="ChEBI" id="CHEBI:61978"/>
        <dbReference type="ChEBI" id="CHEBI:456216"/>
        <dbReference type="EC" id="2.7.10.2"/>
    </reaction>
</comment>
<keyword evidence="8" id="KW-0727">SH2 domain</keyword>
<evidence type="ECO:0000259" key="11">
    <source>
        <dbReference type="PROSITE" id="PS50011"/>
    </source>
</evidence>
<dbReference type="GO" id="GO:0035556">
    <property type="term" value="P:intracellular signal transduction"/>
    <property type="evidence" value="ECO:0007669"/>
    <property type="project" value="TreeGrafter"/>
</dbReference>
<dbReference type="InterPro" id="IPR020635">
    <property type="entry name" value="Tyr_kinase_cat_dom"/>
</dbReference>
<evidence type="ECO:0000256" key="2">
    <source>
        <dbReference type="ARBA" id="ARBA00022553"/>
    </source>
</evidence>
<evidence type="ECO:0000256" key="9">
    <source>
        <dbReference type="ARBA" id="ARBA00023137"/>
    </source>
</evidence>